<accession>A0A9J6GJS3</accession>
<dbReference type="CDD" id="cd00172">
    <property type="entry name" value="serpin"/>
    <property type="match status" value="1"/>
</dbReference>
<evidence type="ECO:0000313" key="10">
    <source>
        <dbReference type="Proteomes" id="UP000821853"/>
    </source>
</evidence>
<dbReference type="EMBL" id="JABSTR010000007">
    <property type="protein sequence ID" value="KAH9374895.1"/>
    <property type="molecule type" value="Genomic_DNA"/>
</dbReference>
<name>A0A9J6GJS3_HAELO</name>
<organism evidence="9 10">
    <name type="scientific">Haemaphysalis longicornis</name>
    <name type="common">Bush tick</name>
    <dbReference type="NCBI Taxonomy" id="44386"/>
    <lineage>
        <taxon>Eukaryota</taxon>
        <taxon>Metazoa</taxon>
        <taxon>Ecdysozoa</taxon>
        <taxon>Arthropoda</taxon>
        <taxon>Chelicerata</taxon>
        <taxon>Arachnida</taxon>
        <taxon>Acari</taxon>
        <taxon>Parasitiformes</taxon>
        <taxon>Ixodida</taxon>
        <taxon>Ixodoidea</taxon>
        <taxon>Ixodidae</taxon>
        <taxon>Haemaphysalinae</taxon>
        <taxon>Haemaphysalis</taxon>
    </lineage>
</organism>
<dbReference type="SUPFAM" id="SSF56574">
    <property type="entry name" value="Serpins"/>
    <property type="match status" value="1"/>
</dbReference>
<dbReference type="VEuPathDB" id="VectorBase:HLOH_041599"/>
<keyword evidence="3" id="KW-0964">Secreted</keyword>
<dbReference type="InterPro" id="IPR042178">
    <property type="entry name" value="Serpin_sf_1"/>
</dbReference>
<dbReference type="InterPro" id="IPR036186">
    <property type="entry name" value="Serpin_sf"/>
</dbReference>
<keyword evidence="6" id="KW-0325">Glycoprotein</keyword>
<dbReference type="AlphaFoldDB" id="A0A9J6GJS3"/>
<evidence type="ECO:0000259" key="8">
    <source>
        <dbReference type="SMART" id="SM00093"/>
    </source>
</evidence>
<dbReference type="Gene3D" id="2.30.39.10">
    <property type="entry name" value="Alpha-1-antitrypsin, domain 1"/>
    <property type="match status" value="1"/>
</dbReference>
<dbReference type="OrthoDB" id="671595at2759"/>
<evidence type="ECO:0000256" key="2">
    <source>
        <dbReference type="ARBA" id="ARBA00009500"/>
    </source>
</evidence>
<evidence type="ECO:0000256" key="1">
    <source>
        <dbReference type="ARBA" id="ARBA00004613"/>
    </source>
</evidence>
<dbReference type="PANTHER" id="PTHR11461">
    <property type="entry name" value="SERINE PROTEASE INHIBITOR, SERPIN"/>
    <property type="match status" value="1"/>
</dbReference>
<dbReference type="SMART" id="SM00093">
    <property type="entry name" value="SERPIN"/>
    <property type="match status" value="1"/>
</dbReference>
<reference evidence="9 10" key="1">
    <citation type="journal article" date="2020" name="Cell">
        <title>Large-Scale Comparative Analyses of Tick Genomes Elucidate Their Genetic Diversity and Vector Capacities.</title>
        <authorList>
            <consortium name="Tick Genome and Microbiome Consortium (TIGMIC)"/>
            <person name="Jia N."/>
            <person name="Wang J."/>
            <person name="Shi W."/>
            <person name="Du L."/>
            <person name="Sun Y."/>
            <person name="Zhan W."/>
            <person name="Jiang J.F."/>
            <person name="Wang Q."/>
            <person name="Zhang B."/>
            <person name="Ji P."/>
            <person name="Bell-Sakyi L."/>
            <person name="Cui X.M."/>
            <person name="Yuan T.T."/>
            <person name="Jiang B.G."/>
            <person name="Yang W.F."/>
            <person name="Lam T.T."/>
            <person name="Chang Q.C."/>
            <person name="Ding S.J."/>
            <person name="Wang X.J."/>
            <person name="Zhu J.G."/>
            <person name="Ruan X.D."/>
            <person name="Zhao L."/>
            <person name="Wei J.T."/>
            <person name="Ye R.Z."/>
            <person name="Que T.C."/>
            <person name="Du C.H."/>
            <person name="Zhou Y.H."/>
            <person name="Cheng J.X."/>
            <person name="Dai P.F."/>
            <person name="Guo W.B."/>
            <person name="Han X.H."/>
            <person name="Huang E.J."/>
            <person name="Li L.F."/>
            <person name="Wei W."/>
            <person name="Gao Y.C."/>
            <person name="Liu J.Z."/>
            <person name="Shao H.Z."/>
            <person name="Wang X."/>
            <person name="Wang C.C."/>
            <person name="Yang T.C."/>
            <person name="Huo Q.B."/>
            <person name="Li W."/>
            <person name="Chen H.Y."/>
            <person name="Chen S.E."/>
            <person name="Zhou L.G."/>
            <person name="Ni X.B."/>
            <person name="Tian J.H."/>
            <person name="Sheng Y."/>
            <person name="Liu T."/>
            <person name="Pan Y.S."/>
            <person name="Xia L.Y."/>
            <person name="Li J."/>
            <person name="Zhao F."/>
            <person name="Cao W.C."/>
        </authorList>
    </citation>
    <scope>NUCLEOTIDE SEQUENCE [LARGE SCALE GENOMIC DNA]</scope>
    <source>
        <strain evidence="9">HaeL-2018</strain>
    </source>
</reference>
<comment type="subcellular location">
    <subcellularLocation>
        <location evidence="1">Secreted</location>
    </subcellularLocation>
</comment>
<feature type="domain" description="Serpin" evidence="8">
    <location>
        <begin position="15"/>
        <end position="273"/>
    </location>
</feature>
<dbReference type="PANTHER" id="PTHR11461:SF211">
    <property type="entry name" value="GH10112P-RELATED"/>
    <property type="match status" value="1"/>
</dbReference>
<proteinExistence type="inferred from homology"/>
<evidence type="ECO:0000256" key="6">
    <source>
        <dbReference type="ARBA" id="ARBA00023180"/>
    </source>
</evidence>
<evidence type="ECO:0000256" key="5">
    <source>
        <dbReference type="ARBA" id="ARBA00022900"/>
    </source>
</evidence>
<dbReference type="InterPro" id="IPR023796">
    <property type="entry name" value="Serpin_dom"/>
</dbReference>
<evidence type="ECO:0000256" key="3">
    <source>
        <dbReference type="ARBA" id="ARBA00022525"/>
    </source>
</evidence>
<dbReference type="InterPro" id="IPR000215">
    <property type="entry name" value="Serpin_fam"/>
</dbReference>
<keyword evidence="10" id="KW-1185">Reference proteome</keyword>
<keyword evidence="4" id="KW-0646">Protease inhibitor</keyword>
<sequence>MSTPTLGDYVLNFSVDLYKQLLAENKPGENIFFSPLSIAAALSMVLAGARNKTAEELRALLHVKGEESVLQEHFSKFFGGLSKYAPDICVYVANRMYSTQELVVQSGYLSLLEHSYRATLRSVDFKNNHEKVRLEANAWVSEQTASKIQNLLPLGSVDSGTVLILLNAIYFKGFWESPFPSWSTRREKFYLDSHTSMEVDMMFQKESYKIGHCKELKARALELLYRGGKASMIIILPDDTEGLSLLEKSLSSTALSGAYKRPWRGTRSKTQRS</sequence>
<comment type="similarity">
    <text evidence="2 7">Belongs to the serpin family.</text>
</comment>
<evidence type="ECO:0000256" key="4">
    <source>
        <dbReference type="ARBA" id="ARBA00022690"/>
    </source>
</evidence>
<dbReference type="OMA" id="ISELYWI"/>
<dbReference type="Proteomes" id="UP000821853">
    <property type="component" value="Chromosome 5"/>
</dbReference>
<evidence type="ECO:0000256" key="7">
    <source>
        <dbReference type="RuleBase" id="RU000411"/>
    </source>
</evidence>
<dbReference type="Pfam" id="PF00079">
    <property type="entry name" value="Serpin"/>
    <property type="match status" value="1"/>
</dbReference>
<dbReference type="Gene3D" id="3.30.497.10">
    <property type="entry name" value="Antithrombin, subunit I, domain 2"/>
    <property type="match status" value="1"/>
</dbReference>
<protein>
    <recommendedName>
        <fullName evidence="8">Serpin domain-containing protein</fullName>
    </recommendedName>
</protein>
<evidence type="ECO:0000313" key="9">
    <source>
        <dbReference type="EMBL" id="KAH9374895.1"/>
    </source>
</evidence>
<gene>
    <name evidence="9" type="ORF">HPB48_000758</name>
</gene>
<dbReference type="GO" id="GO:0005615">
    <property type="term" value="C:extracellular space"/>
    <property type="evidence" value="ECO:0007669"/>
    <property type="project" value="InterPro"/>
</dbReference>
<dbReference type="InterPro" id="IPR042185">
    <property type="entry name" value="Serpin_sf_2"/>
</dbReference>
<dbReference type="GO" id="GO:0004867">
    <property type="term" value="F:serine-type endopeptidase inhibitor activity"/>
    <property type="evidence" value="ECO:0007669"/>
    <property type="project" value="UniProtKB-KW"/>
</dbReference>
<keyword evidence="5" id="KW-0722">Serine protease inhibitor</keyword>
<comment type="caution">
    <text evidence="9">The sequence shown here is derived from an EMBL/GenBank/DDBJ whole genome shotgun (WGS) entry which is preliminary data.</text>
</comment>